<feature type="compositionally biased region" description="Basic and acidic residues" evidence="1">
    <location>
        <begin position="213"/>
        <end position="246"/>
    </location>
</feature>
<dbReference type="Proteomes" id="UP000015105">
    <property type="component" value="Chromosome 5D"/>
</dbReference>
<accession>A0A453LUE6</accession>
<dbReference type="InterPro" id="IPR004274">
    <property type="entry name" value="FCP1_dom"/>
</dbReference>
<dbReference type="Gramene" id="AET5Gv20913200.3">
    <property type="protein sequence ID" value="AET5Gv20913200.3"/>
    <property type="gene ID" value="AET5Gv20913200"/>
</dbReference>
<reference evidence="4" key="2">
    <citation type="journal article" date="2017" name="Nat. Plants">
        <title>The Aegilops tauschii genome reveals multiple impacts of transposons.</title>
        <authorList>
            <person name="Zhao G."/>
            <person name="Zou C."/>
            <person name="Li K."/>
            <person name="Wang K."/>
            <person name="Li T."/>
            <person name="Gao L."/>
            <person name="Zhang X."/>
            <person name="Wang H."/>
            <person name="Yang Z."/>
            <person name="Liu X."/>
            <person name="Jiang W."/>
            <person name="Mao L."/>
            <person name="Kong X."/>
            <person name="Jiao Y."/>
            <person name="Jia J."/>
        </authorList>
    </citation>
    <scope>NUCLEOTIDE SEQUENCE [LARGE SCALE GENOMIC DNA]</scope>
    <source>
        <strain evidence="4">cv. AL8/78</strain>
    </source>
</reference>
<feature type="compositionally biased region" description="Basic and acidic residues" evidence="1">
    <location>
        <begin position="269"/>
        <end position="286"/>
    </location>
</feature>
<keyword evidence="4" id="KW-1185">Reference proteome</keyword>
<evidence type="ECO:0000256" key="1">
    <source>
        <dbReference type="SAM" id="MobiDB-lite"/>
    </source>
</evidence>
<feature type="compositionally biased region" description="Polar residues" evidence="1">
    <location>
        <begin position="287"/>
        <end position="297"/>
    </location>
</feature>
<feature type="domain" description="FCP1 homology" evidence="2">
    <location>
        <begin position="863"/>
        <end position="1044"/>
    </location>
</feature>
<feature type="compositionally biased region" description="Polar residues" evidence="1">
    <location>
        <begin position="128"/>
        <end position="137"/>
    </location>
</feature>
<feature type="compositionally biased region" description="Pro residues" evidence="1">
    <location>
        <begin position="80"/>
        <end position="92"/>
    </location>
</feature>
<proteinExistence type="predicted"/>
<dbReference type="SMART" id="SM00577">
    <property type="entry name" value="CPDc"/>
    <property type="match status" value="1"/>
</dbReference>
<feature type="region of interest" description="Disordered" evidence="1">
    <location>
        <begin position="77"/>
        <end position="297"/>
    </location>
</feature>
<dbReference type="EnsemblPlants" id="AET5Gv20913200.3">
    <property type="protein sequence ID" value="AET5Gv20913200.3"/>
    <property type="gene ID" value="AET5Gv20913200"/>
</dbReference>
<dbReference type="PANTHER" id="PTHR12210">
    <property type="entry name" value="DULLARD PROTEIN PHOSPHATASE"/>
    <property type="match status" value="1"/>
</dbReference>
<organism evidence="3 4">
    <name type="scientific">Aegilops tauschii subsp. strangulata</name>
    <name type="common">Goatgrass</name>
    <dbReference type="NCBI Taxonomy" id="200361"/>
    <lineage>
        <taxon>Eukaryota</taxon>
        <taxon>Viridiplantae</taxon>
        <taxon>Streptophyta</taxon>
        <taxon>Embryophyta</taxon>
        <taxon>Tracheophyta</taxon>
        <taxon>Spermatophyta</taxon>
        <taxon>Magnoliopsida</taxon>
        <taxon>Liliopsida</taxon>
        <taxon>Poales</taxon>
        <taxon>Poaceae</taxon>
        <taxon>BOP clade</taxon>
        <taxon>Pooideae</taxon>
        <taxon>Triticodae</taxon>
        <taxon>Triticeae</taxon>
        <taxon>Triticinae</taxon>
        <taxon>Aegilops</taxon>
    </lineage>
</organism>
<dbReference type="PROSITE" id="PS50969">
    <property type="entry name" value="FCP1"/>
    <property type="match status" value="1"/>
</dbReference>
<evidence type="ECO:0000313" key="3">
    <source>
        <dbReference type="EnsemblPlants" id="AET5Gv20913200.3"/>
    </source>
</evidence>
<feature type="compositionally biased region" description="Basic and acidic residues" evidence="1">
    <location>
        <begin position="160"/>
        <end position="172"/>
    </location>
</feature>
<feature type="compositionally biased region" description="Low complexity" evidence="1">
    <location>
        <begin position="93"/>
        <end position="127"/>
    </location>
</feature>
<dbReference type="InterPro" id="IPR023214">
    <property type="entry name" value="HAD_sf"/>
</dbReference>
<evidence type="ECO:0000259" key="2">
    <source>
        <dbReference type="PROSITE" id="PS50969"/>
    </source>
</evidence>
<sequence length="1088" mass="121141">SGQFEPVATPLLRHWYDFGRARGRASQGCTPNWRRRHSSCLLLSPDRLCQHALFGPPRPSRPLVSLSRFSIPLRRQIRMDPPPPAASPPSRPPDGSAAPEAAATDASEETGVPATASAIAASKGAPVTETTDSTQADAQGGLHDTAISNPENGKEAAISTREDSPRNSEAHLGDSSVQTTSKQAANSDGTRKRNFQPGNKEAVHVPSAGSKSHAREVSVVETKDARSKFLKKSDNEDPACEDRKNADLAGISEELKENNNRSSLNSSSLKEEKRQKNRSRGKENSNHVHNTSTSHDLSLPISTGTSCLASMVTENNTEAPKCMGLRLKKNPDEVSLTVVNAETTDGGNLNVDSTIQKNCDEVLPGPLKEKETENVATSLGSCVLDSNQWASSNVSLMPPQGVIVDADVKTNCLHSSTEEKVYQSAVSEDVTKPSDLVSQPNISEEHKNFGSGKRMREAILHTSVNSAGIEKVLPSENQKNQSYPFNEGANFFQRGNADRNFRADVHHRRNIYGSGGMGNSEYEFQRNQSHPFSEGGNFFPLVRGDPNLRAGVHHSMDMYGSGGMGNPEYGLQRNRSYSFNEGVDFFQPRRADPNFRVDVHHSMNIYGSGAMGNSEHGFQMNQSYPFDEGANFFQPGRPDPNFRAGVHHNMNIYGSGAMGSTEHGFQRNQSYPFDEGANFFQLGRPDPNFRAGVHHNMNIYGSGAMGNSEHGFQRNQSYPFDEGANFFQLGRADPNFRAGFHHNMNIYGSGSMGNSEHGFQRNQSYPFDEGANFFQRGRPDLNFREGVHHSMNMYESDARRNSEHGFGRSYLDHTSTERNEMQEKERTCLSTNHNNDRISPSNLAQAYSEKLRMSFPPRDSLTGFRKKKLLILDLNGLLADINEDFHNAHMADAKVRRKLVFRRPYCDDFLNFCIKNFELGVWSSRKRKNVDSVVDILMRDFKPHLLFSWARDKCTVTGRNTLENVHKPIVLKELKKLWNKEEPGLPWKEGDFSPSNTLLVDDSPYKALRNPPHTAIFPQPFSYLNRNDNSLGPGGDLRMYLEKLVFADDVECYVRNNPFGQPFITQSDPHWNFYAEIAGKEYGALTCA</sequence>
<reference evidence="3" key="3">
    <citation type="journal article" date="2017" name="Nature">
        <title>Genome sequence of the progenitor of the wheat D genome Aegilops tauschii.</title>
        <authorList>
            <person name="Luo M.C."/>
            <person name="Gu Y.Q."/>
            <person name="Puiu D."/>
            <person name="Wang H."/>
            <person name="Twardziok S.O."/>
            <person name="Deal K.R."/>
            <person name="Huo N."/>
            <person name="Zhu T."/>
            <person name="Wang L."/>
            <person name="Wang Y."/>
            <person name="McGuire P.E."/>
            <person name="Liu S."/>
            <person name="Long H."/>
            <person name="Ramasamy R.K."/>
            <person name="Rodriguez J.C."/>
            <person name="Van S.L."/>
            <person name="Yuan L."/>
            <person name="Wang Z."/>
            <person name="Xia Z."/>
            <person name="Xiao L."/>
            <person name="Anderson O.D."/>
            <person name="Ouyang S."/>
            <person name="Liang Y."/>
            <person name="Zimin A.V."/>
            <person name="Pertea G."/>
            <person name="Qi P."/>
            <person name="Bennetzen J.L."/>
            <person name="Dai X."/>
            <person name="Dawson M.W."/>
            <person name="Muller H.G."/>
            <person name="Kugler K."/>
            <person name="Rivarola-Duarte L."/>
            <person name="Spannagl M."/>
            <person name="Mayer K.F.X."/>
            <person name="Lu F.H."/>
            <person name="Bevan M.W."/>
            <person name="Leroy P."/>
            <person name="Li P."/>
            <person name="You F.M."/>
            <person name="Sun Q."/>
            <person name="Liu Z."/>
            <person name="Lyons E."/>
            <person name="Wicker T."/>
            <person name="Salzberg S.L."/>
            <person name="Devos K.M."/>
            <person name="Dvorak J."/>
        </authorList>
    </citation>
    <scope>NUCLEOTIDE SEQUENCE [LARGE SCALE GENOMIC DNA]</scope>
    <source>
        <strain evidence="3">cv. AL8/78</strain>
    </source>
</reference>
<dbReference type="FunFam" id="3.40.50.1000:FF:000257">
    <property type="entry name" value="Haloacid dehalogenase-like hydrolase (HAD) superfamily protein"/>
    <property type="match status" value="1"/>
</dbReference>
<reference evidence="3" key="4">
    <citation type="submission" date="2019-03" db="UniProtKB">
        <authorList>
            <consortium name="EnsemblPlants"/>
        </authorList>
    </citation>
    <scope>IDENTIFICATION</scope>
</reference>
<name>A0A453LUE6_AEGTS</name>
<dbReference type="InterPro" id="IPR050365">
    <property type="entry name" value="TIM50"/>
</dbReference>
<dbReference type="Pfam" id="PF03031">
    <property type="entry name" value="NIF"/>
    <property type="match status" value="1"/>
</dbReference>
<dbReference type="AlphaFoldDB" id="A0A453LUE6"/>
<dbReference type="STRING" id="200361.A0A453LUE6"/>
<dbReference type="SUPFAM" id="SSF56784">
    <property type="entry name" value="HAD-like"/>
    <property type="match status" value="1"/>
</dbReference>
<evidence type="ECO:0000313" key="4">
    <source>
        <dbReference type="Proteomes" id="UP000015105"/>
    </source>
</evidence>
<protein>
    <recommendedName>
        <fullName evidence="2">FCP1 homology domain-containing protein</fullName>
    </recommendedName>
</protein>
<dbReference type="InterPro" id="IPR036412">
    <property type="entry name" value="HAD-like_sf"/>
</dbReference>
<reference evidence="4" key="1">
    <citation type="journal article" date="2014" name="Science">
        <title>Ancient hybridizations among the ancestral genomes of bread wheat.</title>
        <authorList>
            <consortium name="International Wheat Genome Sequencing Consortium,"/>
            <person name="Marcussen T."/>
            <person name="Sandve S.R."/>
            <person name="Heier L."/>
            <person name="Spannagl M."/>
            <person name="Pfeifer M."/>
            <person name="Jakobsen K.S."/>
            <person name="Wulff B.B."/>
            <person name="Steuernagel B."/>
            <person name="Mayer K.F."/>
            <person name="Olsen O.A."/>
        </authorList>
    </citation>
    <scope>NUCLEOTIDE SEQUENCE [LARGE SCALE GENOMIC DNA]</scope>
    <source>
        <strain evidence="4">cv. AL8/78</strain>
    </source>
</reference>
<feature type="compositionally biased region" description="Polar residues" evidence="1">
    <location>
        <begin position="175"/>
        <end position="188"/>
    </location>
</feature>
<dbReference type="Gene3D" id="3.40.50.1000">
    <property type="entry name" value="HAD superfamily/HAD-like"/>
    <property type="match status" value="1"/>
</dbReference>
<reference evidence="3" key="5">
    <citation type="journal article" date="2021" name="G3 (Bethesda)">
        <title>Aegilops tauschii genome assembly Aet v5.0 features greater sequence contiguity and improved annotation.</title>
        <authorList>
            <person name="Wang L."/>
            <person name="Zhu T."/>
            <person name="Rodriguez J.C."/>
            <person name="Deal K.R."/>
            <person name="Dubcovsky J."/>
            <person name="McGuire P.E."/>
            <person name="Lux T."/>
            <person name="Spannagl M."/>
            <person name="Mayer K.F.X."/>
            <person name="Baldrich P."/>
            <person name="Meyers B.C."/>
            <person name="Huo N."/>
            <person name="Gu Y.Q."/>
            <person name="Zhou H."/>
            <person name="Devos K.M."/>
            <person name="Bennetzen J.L."/>
            <person name="Unver T."/>
            <person name="Budak H."/>
            <person name="Gulick P.J."/>
            <person name="Galiba G."/>
            <person name="Kalapos B."/>
            <person name="Nelson D.R."/>
            <person name="Li P."/>
            <person name="You F.M."/>
            <person name="Luo M.C."/>
            <person name="Dvorak J."/>
        </authorList>
    </citation>
    <scope>NUCLEOTIDE SEQUENCE [LARGE SCALE GENOMIC DNA]</scope>
    <source>
        <strain evidence="3">cv. AL8/78</strain>
    </source>
</reference>